<dbReference type="InterPro" id="IPR038770">
    <property type="entry name" value="Na+/solute_symporter_sf"/>
</dbReference>
<dbReference type="PATRIC" id="fig|443610.3.peg.971"/>
<evidence type="ECO:0000256" key="1">
    <source>
        <dbReference type="SAM" id="Phobius"/>
    </source>
</evidence>
<dbReference type="STRING" id="443610.VE25_13645"/>
<accession>A0A0F5FRY1</accession>
<keyword evidence="1" id="KW-0472">Membrane</keyword>
<dbReference type="AlphaFoldDB" id="A0A0F5FRY1"/>
<keyword evidence="3" id="KW-1185">Reference proteome</keyword>
<dbReference type="Pfam" id="PF13593">
    <property type="entry name" value="SBF_like"/>
    <property type="match status" value="1"/>
</dbReference>
<gene>
    <name evidence="2" type="ORF">VE25_13645</name>
</gene>
<feature type="transmembrane region" description="Helical" evidence="1">
    <location>
        <begin position="207"/>
        <end position="226"/>
    </location>
</feature>
<feature type="transmembrane region" description="Helical" evidence="1">
    <location>
        <begin position="134"/>
        <end position="156"/>
    </location>
</feature>
<feature type="transmembrane region" description="Helical" evidence="1">
    <location>
        <begin position="168"/>
        <end position="186"/>
    </location>
</feature>
<organism evidence="2 3">
    <name type="scientific">Devosia geojensis</name>
    <dbReference type="NCBI Taxonomy" id="443610"/>
    <lineage>
        <taxon>Bacteria</taxon>
        <taxon>Pseudomonadati</taxon>
        <taxon>Pseudomonadota</taxon>
        <taxon>Alphaproteobacteria</taxon>
        <taxon>Hyphomicrobiales</taxon>
        <taxon>Devosiaceae</taxon>
        <taxon>Devosia</taxon>
    </lineage>
</organism>
<dbReference type="PANTHER" id="PTHR18640:SF5">
    <property type="entry name" value="SODIUM_BILE ACID COTRANSPORTER 7"/>
    <property type="match status" value="1"/>
</dbReference>
<keyword evidence="1" id="KW-1133">Transmembrane helix</keyword>
<evidence type="ECO:0000313" key="2">
    <source>
        <dbReference type="EMBL" id="KKB11345.1"/>
    </source>
</evidence>
<feature type="transmembrane region" description="Helical" evidence="1">
    <location>
        <begin position="267"/>
        <end position="290"/>
    </location>
</feature>
<name>A0A0F5FRY1_9HYPH</name>
<reference evidence="2 3" key="1">
    <citation type="submission" date="2015-03" db="EMBL/GenBank/DDBJ databases">
        <authorList>
            <person name="Hassan Y.I."/>
            <person name="Lepp D."/>
            <person name="Li X.-Z."/>
            <person name="Zhou T."/>
        </authorList>
    </citation>
    <scope>NUCLEOTIDE SEQUENCE [LARGE SCALE GENOMIC DNA]</scope>
    <source>
        <strain evidence="2 3">BD-c194</strain>
    </source>
</reference>
<protein>
    <submittedName>
        <fullName evidence="2">Membrane protein</fullName>
    </submittedName>
</protein>
<keyword evidence="1" id="KW-0812">Transmembrane</keyword>
<proteinExistence type="predicted"/>
<feature type="transmembrane region" description="Helical" evidence="1">
    <location>
        <begin position="107"/>
        <end position="127"/>
    </location>
</feature>
<dbReference type="InterPro" id="IPR016833">
    <property type="entry name" value="Put_Na-Bile_cotransptr"/>
</dbReference>
<dbReference type="RefSeq" id="WP_046109170.1">
    <property type="nucleotide sequence ID" value="NZ_JZEX01000119.1"/>
</dbReference>
<dbReference type="OrthoDB" id="9792271at2"/>
<feature type="transmembrane region" description="Helical" evidence="1">
    <location>
        <begin position="232"/>
        <end position="255"/>
    </location>
</feature>
<feature type="transmembrane region" description="Helical" evidence="1">
    <location>
        <begin position="38"/>
        <end position="55"/>
    </location>
</feature>
<dbReference type="EMBL" id="JZEX01000119">
    <property type="protein sequence ID" value="KKB11345.1"/>
    <property type="molecule type" value="Genomic_DNA"/>
</dbReference>
<dbReference type="Gene3D" id="1.20.1530.20">
    <property type="match status" value="1"/>
</dbReference>
<dbReference type="GO" id="GO:0005886">
    <property type="term" value="C:plasma membrane"/>
    <property type="evidence" value="ECO:0007669"/>
    <property type="project" value="TreeGrafter"/>
</dbReference>
<comment type="caution">
    <text evidence="2">The sequence shown here is derived from an EMBL/GenBank/DDBJ whole genome shotgun (WGS) entry which is preliminary data.</text>
</comment>
<sequence length="340" mass="35916">MSLGARLRRIGFDFYLVLLVGTVVLATVFPARGVGAEVVSHVAFYAVALLFFLYGAKLNTSAVLAGMANWRLQTLVFGFTYLAFPLLGLLIATLLSPWLQPELVTGIIYLSVLPSTVQSSIAFTSIARGNVPAAVCAASVSNMIGVFLTPALVALLLQATGEGVSADAIFDIGIQILLPFIAGQIARPLVGGFIGRHPRLTQVVDRGSILIIVYSAFSAGVVAGIWQQVNLASLIIVMAANVALLGFIMISARFAGRAADLDRADRMVLFFCGSKKSLASGLPMANILFAGQAVSLIILPLMLFHQIQLFVCAIIAQREGHRADERDRAAAAAATSPQSA</sequence>
<feature type="transmembrane region" description="Helical" evidence="1">
    <location>
        <begin position="75"/>
        <end position="95"/>
    </location>
</feature>
<dbReference type="PANTHER" id="PTHR18640">
    <property type="entry name" value="SOLUTE CARRIER FAMILY 10 MEMBER 7"/>
    <property type="match status" value="1"/>
</dbReference>
<evidence type="ECO:0000313" key="3">
    <source>
        <dbReference type="Proteomes" id="UP000033632"/>
    </source>
</evidence>
<feature type="transmembrane region" description="Helical" evidence="1">
    <location>
        <begin position="12"/>
        <end position="32"/>
    </location>
</feature>
<dbReference type="PIRSF" id="PIRSF026166">
    <property type="entry name" value="UCP026166"/>
    <property type="match status" value="1"/>
</dbReference>
<dbReference type="Proteomes" id="UP000033632">
    <property type="component" value="Unassembled WGS sequence"/>
</dbReference>